<dbReference type="SMART" id="SM00388">
    <property type="entry name" value="HisKA"/>
    <property type="match status" value="1"/>
</dbReference>
<dbReference type="SUPFAM" id="SSF55874">
    <property type="entry name" value="ATPase domain of HSP90 chaperone/DNA topoisomerase II/histidine kinase"/>
    <property type="match status" value="1"/>
</dbReference>
<dbReference type="Gene3D" id="3.30.565.10">
    <property type="entry name" value="Histidine kinase-like ATPase, C-terminal domain"/>
    <property type="match status" value="1"/>
</dbReference>
<keyword evidence="5 9" id="KW-0418">Kinase</keyword>
<feature type="domain" description="Histidine kinase" evidence="7">
    <location>
        <begin position="407"/>
        <end position="660"/>
    </location>
</feature>
<dbReference type="AlphaFoldDB" id="A0A6A6G276"/>
<gene>
    <name evidence="9" type="ORF">BDZ85DRAFT_35514</name>
</gene>
<dbReference type="SMART" id="SM00387">
    <property type="entry name" value="HATPase_c"/>
    <property type="match status" value="1"/>
</dbReference>
<evidence type="ECO:0000256" key="2">
    <source>
        <dbReference type="ARBA" id="ARBA00012438"/>
    </source>
</evidence>
<dbReference type="PROSITE" id="PS50109">
    <property type="entry name" value="HIS_KIN"/>
    <property type="match status" value="1"/>
</dbReference>
<keyword evidence="4" id="KW-0808">Transferase</keyword>
<dbReference type="GO" id="GO:0009927">
    <property type="term" value="F:histidine phosphotransfer kinase activity"/>
    <property type="evidence" value="ECO:0007669"/>
    <property type="project" value="TreeGrafter"/>
</dbReference>
<feature type="modified residue" description="4-aspartylphosphate" evidence="6">
    <location>
        <position position="892"/>
    </location>
</feature>
<dbReference type="SUPFAM" id="SSF47384">
    <property type="entry name" value="Homodimeric domain of signal transducing histidine kinase"/>
    <property type="match status" value="1"/>
</dbReference>
<dbReference type="EC" id="2.7.13.3" evidence="2"/>
<dbReference type="Gene3D" id="3.30.450.40">
    <property type="match status" value="1"/>
</dbReference>
<name>A0A6A6G276_9PEZI</name>
<dbReference type="Pfam" id="PF00512">
    <property type="entry name" value="HisKA"/>
    <property type="match status" value="1"/>
</dbReference>
<keyword evidence="10" id="KW-1185">Reference proteome</keyword>
<dbReference type="InterPro" id="IPR036097">
    <property type="entry name" value="HisK_dim/P_sf"/>
</dbReference>
<evidence type="ECO:0000256" key="5">
    <source>
        <dbReference type="ARBA" id="ARBA00022777"/>
    </source>
</evidence>
<dbReference type="InterPro" id="IPR011006">
    <property type="entry name" value="CheY-like_superfamily"/>
</dbReference>
<proteinExistence type="predicted"/>
<dbReference type="Pfam" id="PF00072">
    <property type="entry name" value="Response_reg"/>
    <property type="match status" value="1"/>
</dbReference>
<dbReference type="InterPro" id="IPR001789">
    <property type="entry name" value="Sig_transdc_resp-reg_receiver"/>
</dbReference>
<dbReference type="Pfam" id="PF02518">
    <property type="entry name" value="HATPase_c"/>
    <property type="match status" value="1"/>
</dbReference>
<dbReference type="InterPro" id="IPR036890">
    <property type="entry name" value="HATPase_C_sf"/>
</dbReference>
<evidence type="ECO:0000256" key="4">
    <source>
        <dbReference type="ARBA" id="ARBA00022679"/>
    </source>
</evidence>
<dbReference type="GO" id="GO:0005886">
    <property type="term" value="C:plasma membrane"/>
    <property type="evidence" value="ECO:0007669"/>
    <property type="project" value="TreeGrafter"/>
</dbReference>
<comment type="catalytic activity">
    <reaction evidence="1">
        <text>ATP + protein L-histidine = ADP + protein N-phospho-L-histidine.</text>
        <dbReference type="EC" id="2.7.13.3"/>
    </reaction>
</comment>
<evidence type="ECO:0000259" key="8">
    <source>
        <dbReference type="PROSITE" id="PS50110"/>
    </source>
</evidence>
<dbReference type="Gene3D" id="1.10.287.130">
    <property type="match status" value="1"/>
</dbReference>
<feature type="domain" description="Response regulatory" evidence="8">
    <location>
        <begin position="838"/>
        <end position="962"/>
    </location>
</feature>
<dbReference type="SMART" id="SM00448">
    <property type="entry name" value="REC"/>
    <property type="match status" value="1"/>
</dbReference>
<dbReference type="CDD" id="cd17546">
    <property type="entry name" value="REC_hyHK_CKI1_RcsC-like"/>
    <property type="match status" value="1"/>
</dbReference>
<accession>A0A6A6G276</accession>
<sequence length="966" mass="108139">MAVKSYFPKADVPVDSVSDELKSLLPTEITPVFDVKSGSEPLARFNDDYSHVYPEYQLLKDNIHHPTPSSLQQDDYLCPVLTRNEYLRLTMVWYYTRDLAEDKDLLSRLQIKVELLKEFVGWDIAILGLLENHAYRRVVTSGIGLARLPRRESTCSHIVHGTTPGNVFVVSDMQEDWRFKGSPHVCYGGIRSYAGTILRCQVADGDAVALGSLCLASEKPNLSFTKSQHDALVRFSDMIVSEIVSTQRLRRRDVQQRMSERVARATASTDINLVEKSIMAVLGETYPGAQIKICEVQAQSIPIDHGRRISLSTLQHGLWEDTAFIDDLIATKNHEELKTDHTIRAVLGRFWTQPVLRVLIVSTNEVTQVFDDIDSWFVDRCSAVLSNIAQERSLKEARQAKEQFLRGITHQLRTPIHGVLGSVDILAEELAARDLLKGKTSADTAATAKELVQNIAERASEQHGTVNTTDVLRTIQNSGRELMSTVNNMIKLNRWAEVADAQYIPTLNDLSKLEDMLLEETTRMLPDNEAERLCVFFDNQLPENANAAMIDVNLVKECLHSILLNAFQYTSMGCIIVSASLSDDCSDLIFEVKDTGRGIRPENKAKIFEAYEKEDAHGRGAGLGLTLAAKMASAMHGSVELVKSEPDAGSTFRVTFRDSGVACRTGIVHHKPSTARVKITAFSTVPAKPITYTVQHFVEFLQRRGLRLSDSADENLMVVSYIPISEIFKEYLTTASNFTGTAVCLIPTSENITQLQQDHPHISFLTGPFTTKRMDEIMDYLESLYARRRSLKTTTPALTPDREHVSRSLSVAAISIQEVRLDPPASPFRRTRSKIIPHVLLVDDNLINLRIVKMYCDKRYLPYDTAMDGFQAIDAYKKALDTNRPYGLILLDLQMPNCDGIEACEEMRRIEKEKGLPGSVIFIITGQDSPRDKERAVGAGADEFYVKPMSLKALDKAIGSYFESPV</sequence>
<dbReference type="PANTHER" id="PTHR43047">
    <property type="entry name" value="TWO-COMPONENT HISTIDINE PROTEIN KINASE"/>
    <property type="match status" value="1"/>
</dbReference>
<dbReference type="CDD" id="cd00082">
    <property type="entry name" value="HisKA"/>
    <property type="match status" value="1"/>
</dbReference>
<reference evidence="10" key="1">
    <citation type="journal article" date="2020" name="Stud. Mycol.">
        <title>101 Dothideomycetes genomes: A test case for predicting lifestyles and emergence of pathogens.</title>
        <authorList>
            <person name="Haridas S."/>
            <person name="Albert R."/>
            <person name="Binder M."/>
            <person name="Bloem J."/>
            <person name="LaButti K."/>
            <person name="Salamov A."/>
            <person name="Andreopoulos B."/>
            <person name="Baker S."/>
            <person name="Barry K."/>
            <person name="Bills G."/>
            <person name="Bluhm B."/>
            <person name="Cannon C."/>
            <person name="Castanera R."/>
            <person name="Culley D."/>
            <person name="Daum C."/>
            <person name="Ezra D."/>
            <person name="Gonzalez J."/>
            <person name="Henrissat B."/>
            <person name="Kuo A."/>
            <person name="Liang C."/>
            <person name="Lipzen A."/>
            <person name="Lutzoni F."/>
            <person name="Magnuson J."/>
            <person name="Mondo S."/>
            <person name="Nolan M."/>
            <person name="Ohm R."/>
            <person name="Pangilinan J."/>
            <person name="Park H.-J."/>
            <person name="Ramirez L."/>
            <person name="Alfaro M."/>
            <person name="Sun H."/>
            <person name="Tritt A."/>
            <person name="Yoshinaga Y."/>
            <person name="Zwiers L.-H."/>
            <person name="Turgeon B."/>
            <person name="Goodwin S."/>
            <person name="Spatafora J."/>
            <person name="Crous P."/>
            <person name="Grigoriev I."/>
        </authorList>
    </citation>
    <scope>NUCLEOTIDE SEQUENCE [LARGE SCALE GENOMIC DNA]</scope>
    <source>
        <strain evidence="10">CECT 20119</strain>
    </source>
</reference>
<evidence type="ECO:0000256" key="6">
    <source>
        <dbReference type="PROSITE-ProRule" id="PRU00169"/>
    </source>
</evidence>
<dbReference type="GO" id="GO:0000155">
    <property type="term" value="F:phosphorelay sensor kinase activity"/>
    <property type="evidence" value="ECO:0007669"/>
    <property type="project" value="InterPro"/>
</dbReference>
<dbReference type="PANTHER" id="PTHR43047:SF72">
    <property type="entry name" value="OSMOSENSING HISTIDINE PROTEIN KINASE SLN1"/>
    <property type="match status" value="1"/>
</dbReference>
<dbReference type="InterPro" id="IPR029016">
    <property type="entry name" value="GAF-like_dom_sf"/>
</dbReference>
<dbReference type="InterPro" id="IPR004358">
    <property type="entry name" value="Sig_transdc_His_kin-like_C"/>
</dbReference>
<dbReference type="Proteomes" id="UP000799538">
    <property type="component" value="Unassembled WGS sequence"/>
</dbReference>
<organism evidence="9 10">
    <name type="scientific">Elsinoe ampelina</name>
    <dbReference type="NCBI Taxonomy" id="302913"/>
    <lineage>
        <taxon>Eukaryota</taxon>
        <taxon>Fungi</taxon>
        <taxon>Dikarya</taxon>
        <taxon>Ascomycota</taxon>
        <taxon>Pezizomycotina</taxon>
        <taxon>Dothideomycetes</taxon>
        <taxon>Dothideomycetidae</taxon>
        <taxon>Myriangiales</taxon>
        <taxon>Elsinoaceae</taxon>
        <taxon>Elsinoe</taxon>
    </lineage>
</organism>
<dbReference type="PRINTS" id="PR00344">
    <property type="entry name" value="BCTRLSENSOR"/>
</dbReference>
<dbReference type="PROSITE" id="PS50110">
    <property type="entry name" value="RESPONSE_REGULATORY"/>
    <property type="match status" value="1"/>
</dbReference>
<protein>
    <recommendedName>
        <fullName evidence="2">histidine kinase</fullName>
        <ecNumber evidence="2">2.7.13.3</ecNumber>
    </recommendedName>
</protein>
<keyword evidence="3 6" id="KW-0597">Phosphoprotein</keyword>
<evidence type="ECO:0000256" key="3">
    <source>
        <dbReference type="ARBA" id="ARBA00022553"/>
    </source>
</evidence>
<dbReference type="InterPro" id="IPR003594">
    <property type="entry name" value="HATPase_dom"/>
</dbReference>
<dbReference type="InterPro" id="IPR003661">
    <property type="entry name" value="HisK_dim/P_dom"/>
</dbReference>
<evidence type="ECO:0000313" key="9">
    <source>
        <dbReference type="EMBL" id="KAF2219835.1"/>
    </source>
</evidence>
<dbReference type="OrthoDB" id="21225at2759"/>
<evidence type="ECO:0000259" key="7">
    <source>
        <dbReference type="PROSITE" id="PS50109"/>
    </source>
</evidence>
<evidence type="ECO:0000313" key="10">
    <source>
        <dbReference type="Proteomes" id="UP000799538"/>
    </source>
</evidence>
<dbReference type="Gene3D" id="3.40.50.2300">
    <property type="match status" value="1"/>
</dbReference>
<dbReference type="SUPFAM" id="SSF52172">
    <property type="entry name" value="CheY-like"/>
    <property type="match status" value="1"/>
</dbReference>
<evidence type="ECO:0000256" key="1">
    <source>
        <dbReference type="ARBA" id="ARBA00000085"/>
    </source>
</evidence>
<dbReference type="InterPro" id="IPR005467">
    <property type="entry name" value="His_kinase_dom"/>
</dbReference>
<dbReference type="SUPFAM" id="SSF55781">
    <property type="entry name" value="GAF domain-like"/>
    <property type="match status" value="1"/>
</dbReference>
<dbReference type="EMBL" id="ML992514">
    <property type="protein sequence ID" value="KAF2219835.1"/>
    <property type="molecule type" value="Genomic_DNA"/>
</dbReference>